<comment type="caution">
    <text evidence="8">The sequence shown here is derived from an EMBL/GenBank/DDBJ whole genome shotgun (WGS) entry which is preliminary data.</text>
</comment>
<keyword evidence="5" id="KW-0804">Transcription</keyword>
<dbReference type="Gene3D" id="1.10.940.10">
    <property type="entry name" value="NusB-like"/>
    <property type="match status" value="1"/>
</dbReference>
<dbReference type="PANTHER" id="PTHR11078">
    <property type="entry name" value="N UTILIZATION SUBSTANCE PROTEIN B-RELATED"/>
    <property type="match status" value="1"/>
</dbReference>
<dbReference type="InterPro" id="IPR006027">
    <property type="entry name" value="NusB_RsmB_TIM44"/>
</dbReference>
<dbReference type="SUPFAM" id="SSF48013">
    <property type="entry name" value="NusB-like"/>
    <property type="match status" value="1"/>
</dbReference>
<dbReference type="Pfam" id="PF01029">
    <property type="entry name" value="NusB"/>
    <property type="match status" value="1"/>
</dbReference>
<keyword evidence="2" id="KW-0889">Transcription antitermination</keyword>
<evidence type="ECO:0000256" key="6">
    <source>
        <dbReference type="SAM" id="MobiDB-lite"/>
    </source>
</evidence>
<evidence type="ECO:0000256" key="5">
    <source>
        <dbReference type="ARBA" id="ARBA00023163"/>
    </source>
</evidence>
<evidence type="ECO:0000313" key="9">
    <source>
        <dbReference type="Proteomes" id="UP001346149"/>
    </source>
</evidence>
<evidence type="ECO:0000259" key="7">
    <source>
        <dbReference type="Pfam" id="PF01029"/>
    </source>
</evidence>
<dbReference type="InterPro" id="IPR035926">
    <property type="entry name" value="NusB-like_sf"/>
</dbReference>
<keyword evidence="4" id="KW-0805">Transcription regulation</keyword>
<feature type="region of interest" description="Disordered" evidence="6">
    <location>
        <begin position="64"/>
        <end position="85"/>
    </location>
</feature>
<keyword evidence="9" id="KW-1185">Reference proteome</keyword>
<evidence type="ECO:0000256" key="2">
    <source>
        <dbReference type="ARBA" id="ARBA00022814"/>
    </source>
</evidence>
<dbReference type="AlphaFoldDB" id="A0AAN7LK32"/>
<dbReference type="GO" id="GO:0009507">
    <property type="term" value="C:chloroplast"/>
    <property type="evidence" value="ECO:0007669"/>
    <property type="project" value="TreeGrafter"/>
</dbReference>
<dbReference type="PANTHER" id="PTHR11078:SF3">
    <property type="entry name" value="ANTITERMINATION NUSB DOMAIN-CONTAINING PROTEIN"/>
    <property type="match status" value="1"/>
</dbReference>
<gene>
    <name evidence="8" type="ORF">SAY86_002343</name>
</gene>
<sequence>MEPSASLLGCSSSSSSSAFYSKIECSLSSLSSPSVRRKCGFLSLRGQKPGRALSSLRSSILAVEEQTGNSRNPVNPEKGNLPKIDKSGRFCSPRAARELALMIAYAACLEGSDPVGLYEKRMNMRREQGYEFDKASLLKYNHMSFGGPPVTTDTAEEADELMQNDEKESAIEAEVLSAPPKLVYSKLILRFTRKLLVAMVDQWDSHVLVIDRIAPSNWKFMSCTEHFWCTLAQNQPAAKILELCILHLAMSEISVLGTQHQIVINEAVDLAKRFCDGAAPRIINGCLRTFLKGTEGTPSQTSYAEEMPAKA</sequence>
<protein>
    <recommendedName>
        <fullName evidence="7">NusB/RsmB/TIM44 domain-containing protein</fullName>
    </recommendedName>
</protein>
<keyword evidence="3" id="KW-0694">RNA-binding</keyword>
<evidence type="ECO:0000256" key="3">
    <source>
        <dbReference type="ARBA" id="ARBA00022884"/>
    </source>
</evidence>
<proteinExistence type="inferred from homology"/>
<dbReference type="Proteomes" id="UP001346149">
    <property type="component" value="Unassembled WGS sequence"/>
</dbReference>
<dbReference type="EMBL" id="JAXQNO010000013">
    <property type="protein sequence ID" value="KAK4785654.1"/>
    <property type="molecule type" value="Genomic_DNA"/>
</dbReference>
<name>A0AAN7LK32_TRANT</name>
<dbReference type="GO" id="GO:0003723">
    <property type="term" value="F:RNA binding"/>
    <property type="evidence" value="ECO:0007669"/>
    <property type="project" value="UniProtKB-KW"/>
</dbReference>
<feature type="domain" description="NusB/RsmB/TIM44" evidence="7">
    <location>
        <begin position="241"/>
        <end position="292"/>
    </location>
</feature>
<dbReference type="GO" id="GO:0006353">
    <property type="term" value="P:DNA-templated transcription termination"/>
    <property type="evidence" value="ECO:0007669"/>
    <property type="project" value="InterPro"/>
</dbReference>
<comment type="similarity">
    <text evidence="1">Belongs to the NusB family.</text>
</comment>
<organism evidence="8 9">
    <name type="scientific">Trapa natans</name>
    <name type="common">Water chestnut</name>
    <dbReference type="NCBI Taxonomy" id="22666"/>
    <lineage>
        <taxon>Eukaryota</taxon>
        <taxon>Viridiplantae</taxon>
        <taxon>Streptophyta</taxon>
        <taxon>Embryophyta</taxon>
        <taxon>Tracheophyta</taxon>
        <taxon>Spermatophyta</taxon>
        <taxon>Magnoliopsida</taxon>
        <taxon>eudicotyledons</taxon>
        <taxon>Gunneridae</taxon>
        <taxon>Pentapetalae</taxon>
        <taxon>rosids</taxon>
        <taxon>malvids</taxon>
        <taxon>Myrtales</taxon>
        <taxon>Lythraceae</taxon>
        <taxon>Trapa</taxon>
    </lineage>
</organism>
<dbReference type="InterPro" id="IPR011605">
    <property type="entry name" value="NusB_fam"/>
</dbReference>
<reference evidence="8 9" key="1">
    <citation type="journal article" date="2023" name="Hortic Res">
        <title>Pangenome of water caltrop reveals structural variations and asymmetric subgenome divergence after allopolyploidization.</title>
        <authorList>
            <person name="Zhang X."/>
            <person name="Chen Y."/>
            <person name="Wang L."/>
            <person name="Yuan Y."/>
            <person name="Fang M."/>
            <person name="Shi L."/>
            <person name="Lu R."/>
            <person name="Comes H.P."/>
            <person name="Ma Y."/>
            <person name="Chen Y."/>
            <person name="Huang G."/>
            <person name="Zhou Y."/>
            <person name="Zheng Z."/>
            <person name="Qiu Y."/>
        </authorList>
    </citation>
    <scope>NUCLEOTIDE SEQUENCE [LARGE SCALE GENOMIC DNA]</scope>
    <source>
        <strain evidence="8">F231</strain>
    </source>
</reference>
<evidence type="ECO:0000313" key="8">
    <source>
        <dbReference type="EMBL" id="KAK4785654.1"/>
    </source>
</evidence>
<accession>A0AAN7LK32</accession>
<evidence type="ECO:0000256" key="1">
    <source>
        <dbReference type="ARBA" id="ARBA00005952"/>
    </source>
</evidence>
<dbReference type="GO" id="GO:0031564">
    <property type="term" value="P:transcription antitermination"/>
    <property type="evidence" value="ECO:0007669"/>
    <property type="project" value="UniProtKB-KW"/>
</dbReference>
<evidence type="ECO:0000256" key="4">
    <source>
        <dbReference type="ARBA" id="ARBA00023015"/>
    </source>
</evidence>